<dbReference type="Proteomes" id="UP000623681">
    <property type="component" value="Unassembled WGS sequence"/>
</dbReference>
<feature type="domain" description="Anti-sigma-28 factor FlgM C-terminal" evidence="1">
    <location>
        <begin position="32"/>
        <end position="83"/>
    </location>
</feature>
<protein>
    <submittedName>
        <fullName evidence="2">Flagellar biosynthesis anti-sigma factor FlgM</fullName>
    </submittedName>
</protein>
<dbReference type="AlphaFoldDB" id="A0A937FGE9"/>
<dbReference type="EMBL" id="JAESWA010000023">
    <property type="protein sequence ID" value="MBL4932899.1"/>
    <property type="molecule type" value="Genomic_DNA"/>
</dbReference>
<comment type="caution">
    <text evidence="2">The sequence shown here is derived from an EMBL/GenBank/DDBJ whole genome shotgun (WGS) entry which is preliminary data.</text>
</comment>
<name>A0A937FGE9_9CLOT</name>
<dbReference type="SUPFAM" id="SSF101498">
    <property type="entry name" value="Anti-sigma factor FlgM"/>
    <property type="match status" value="1"/>
</dbReference>
<reference evidence="2" key="1">
    <citation type="submission" date="2021-01" db="EMBL/GenBank/DDBJ databases">
        <title>Genome public.</title>
        <authorList>
            <person name="Liu C."/>
            <person name="Sun Q."/>
        </authorList>
    </citation>
    <scope>NUCLEOTIDE SEQUENCE</scope>
    <source>
        <strain evidence="2">YIM B02565</strain>
    </source>
</reference>
<dbReference type="Pfam" id="PF04316">
    <property type="entry name" value="FlgM"/>
    <property type="match status" value="1"/>
</dbReference>
<evidence type="ECO:0000313" key="3">
    <source>
        <dbReference type="Proteomes" id="UP000623681"/>
    </source>
</evidence>
<evidence type="ECO:0000313" key="2">
    <source>
        <dbReference type="EMBL" id="MBL4932899.1"/>
    </source>
</evidence>
<keyword evidence="2" id="KW-0969">Cilium</keyword>
<dbReference type="RefSeq" id="WP_202768282.1">
    <property type="nucleotide sequence ID" value="NZ_JAESWA010000023.1"/>
</dbReference>
<organism evidence="2 3">
    <name type="scientific">Clostridium paridis</name>
    <dbReference type="NCBI Taxonomy" id="2803863"/>
    <lineage>
        <taxon>Bacteria</taxon>
        <taxon>Bacillati</taxon>
        <taxon>Bacillota</taxon>
        <taxon>Clostridia</taxon>
        <taxon>Eubacteriales</taxon>
        <taxon>Clostridiaceae</taxon>
        <taxon>Clostridium</taxon>
    </lineage>
</organism>
<gene>
    <name evidence="2" type="ORF">JK634_13885</name>
</gene>
<dbReference type="InterPro" id="IPR035890">
    <property type="entry name" value="Anti-sigma-28_factor_FlgM_sf"/>
</dbReference>
<proteinExistence type="predicted"/>
<keyword evidence="2" id="KW-0282">Flagellum</keyword>
<evidence type="ECO:0000259" key="1">
    <source>
        <dbReference type="Pfam" id="PF04316"/>
    </source>
</evidence>
<dbReference type="InterPro" id="IPR031316">
    <property type="entry name" value="FlgM_C"/>
</dbReference>
<keyword evidence="3" id="KW-1185">Reference proteome</keyword>
<keyword evidence="2" id="KW-0966">Cell projection</keyword>
<accession>A0A937FGE9</accession>
<sequence>MNIKGISPSSINNYYNSNVKKVEKKDVAKVHDKIEISKTGKALQKYGVEEVFTNSPEKIEKLKNDIKNGTYNPSSAAISRAMFDSMKGRKI</sequence>